<proteinExistence type="predicted"/>
<evidence type="ECO:0000313" key="1">
    <source>
        <dbReference type="EMBL" id="GIZ54113.1"/>
    </source>
</evidence>
<evidence type="ECO:0008006" key="3">
    <source>
        <dbReference type="Google" id="ProtNLM"/>
    </source>
</evidence>
<dbReference type="EMBL" id="BPMK01000027">
    <property type="protein sequence ID" value="GIZ54113.1"/>
    <property type="molecule type" value="Genomic_DNA"/>
</dbReference>
<accession>A0ABQ4QA78</accession>
<reference evidence="1 2" key="1">
    <citation type="journal article" date="2022" name="Int. J. Syst. Evol. Microbiol.">
        <title>Noviherbaspirillum aridicola sp. nov., isolated from an arid soil in Pakistan.</title>
        <authorList>
            <person name="Khan I.U."/>
            <person name="Saqib M."/>
            <person name="Amin A."/>
            <person name="Hussain F."/>
            <person name="Li L."/>
            <person name="Liu Y.H."/>
            <person name="Fang B.Z."/>
            <person name="Ahmed I."/>
            <person name="Li W.J."/>
        </authorList>
    </citation>
    <scope>NUCLEOTIDE SEQUENCE [LARGE SCALE GENOMIC DNA]</scope>
    <source>
        <strain evidence="1 2">NCCP-691</strain>
    </source>
</reference>
<comment type="caution">
    <text evidence="1">The sequence shown here is derived from an EMBL/GenBank/DDBJ whole genome shotgun (WGS) entry which is preliminary data.</text>
</comment>
<sequence>MDGLVSLMSGRFSDEITYVDAASELERVCDWLTSLGIEYSRTRIGRYRTLFTELAEAHRENRIDEFNDKYSFAEFVNAAYERSELVRIFAGLKSLSDAGLIDRLKDALKGHELYVMDNTDRSGRDFSLELSAAARFARQGYRIDFDHEADLKVDMGEFTLYVECKRLKSAAKVERRIKDAIAQLEKRYRSSSSSEITRGLAFFSTGKIVNEELGVLTGPTFDSLGAAAGEINKRFISQFKHLWEKPGRDMRTLGAAVQLDVPARVESGGPLQTLHEVAFHTTTHAMTLDHHRFLRVGEVFRSQDW</sequence>
<evidence type="ECO:0000313" key="2">
    <source>
        <dbReference type="Proteomes" id="UP000887222"/>
    </source>
</evidence>
<keyword evidence="2" id="KW-1185">Reference proteome</keyword>
<dbReference type="Proteomes" id="UP000887222">
    <property type="component" value="Unassembled WGS sequence"/>
</dbReference>
<gene>
    <name evidence="1" type="ORF">NCCP691_41270</name>
</gene>
<name>A0ABQ4QA78_9BURK</name>
<organism evidence="1 2">
    <name type="scientific">Noviherbaspirillum aridicola</name>
    <dbReference type="NCBI Taxonomy" id="2849687"/>
    <lineage>
        <taxon>Bacteria</taxon>
        <taxon>Pseudomonadati</taxon>
        <taxon>Pseudomonadota</taxon>
        <taxon>Betaproteobacteria</taxon>
        <taxon>Burkholderiales</taxon>
        <taxon>Oxalobacteraceae</taxon>
        <taxon>Noviherbaspirillum</taxon>
    </lineage>
</organism>
<protein>
    <recommendedName>
        <fullName evidence="3">Restriction endonuclease</fullName>
    </recommendedName>
</protein>
<dbReference type="RefSeq" id="WP_220810521.1">
    <property type="nucleotide sequence ID" value="NZ_BPMK01000027.1"/>
</dbReference>